<reference evidence="1 2" key="1">
    <citation type="submission" date="2018-01" db="EMBL/GenBank/DDBJ databases">
        <title>Draft genome sequences of six Vibrio diazotrophicus strains isolated from deep-sea sediments of the Baltic Sea.</title>
        <authorList>
            <person name="Castillo D."/>
            <person name="Vandieken V."/>
            <person name="Chiang O."/>
            <person name="Middelboe M."/>
        </authorList>
    </citation>
    <scope>NUCLEOTIDE SEQUENCE [LARGE SCALE GENOMIC DNA]</scope>
    <source>
        <strain evidence="1 2">60.27F</strain>
    </source>
</reference>
<keyword evidence="1" id="KW-0808">Transferase</keyword>
<comment type="caution">
    <text evidence="1">The sequence shown here is derived from an EMBL/GenBank/DDBJ whole genome shotgun (WGS) entry which is preliminary data.</text>
</comment>
<proteinExistence type="predicted"/>
<name>A0A2J8I8A6_VIBDI</name>
<dbReference type="Pfam" id="PF12847">
    <property type="entry name" value="Methyltransf_18"/>
    <property type="match status" value="1"/>
</dbReference>
<dbReference type="GO" id="GO:0032259">
    <property type="term" value="P:methylation"/>
    <property type="evidence" value="ECO:0007669"/>
    <property type="project" value="UniProtKB-KW"/>
</dbReference>
<accession>A0A2J8I8A6</accession>
<protein>
    <submittedName>
        <fullName evidence="1">SAM-dependent methyltransferase</fullName>
    </submittedName>
</protein>
<dbReference type="Gene3D" id="3.40.50.150">
    <property type="entry name" value="Vaccinia Virus protein VP39"/>
    <property type="match status" value="1"/>
</dbReference>
<dbReference type="InterPro" id="IPR029063">
    <property type="entry name" value="SAM-dependent_MTases_sf"/>
</dbReference>
<dbReference type="GO" id="GO:0008168">
    <property type="term" value="F:methyltransferase activity"/>
    <property type="evidence" value="ECO:0007669"/>
    <property type="project" value="UniProtKB-KW"/>
</dbReference>
<dbReference type="PANTHER" id="PTHR38451:SF1">
    <property type="entry name" value="TRNA (ADENINE(22)-N(1))-METHYLTRANSFERASE"/>
    <property type="match status" value="1"/>
</dbReference>
<keyword evidence="1" id="KW-0489">Methyltransferase</keyword>
<dbReference type="PIRSF" id="PIRSF028234">
    <property type="entry name" value="UCP028234"/>
    <property type="match status" value="1"/>
</dbReference>
<evidence type="ECO:0000313" key="1">
    <source>
        <dbReference type="EMBL" id="PNI06772.1"/>
    </source>
</evidence>
<organism evidence="1 2">
    <name type="scientific">Vibrio diazotrophicus</name>
    <dbReference type="NCBI Taxonomy" id="685"/>
    <lineage>
        <taxon>Bacteria</taxon>
        <taxon>Pseudomonadati</taxon>
        <taxon>Pseudomonadota</taxon>
        <taxon>Gammaproteobacteria</taxon>
        <taxon>Vibrionales</taxon>
        <taxon>Vibrionaceae</taxon>
        <taxon>Vibrio</taxon>
    </lineage>
</organism>
<dbReference type="InterPro" id="IPR016876">
    <property type="entry name" value="UCP028234"/>
</dbReference>
<dbReference type="OrthoDB" id="6862131at2"/>
<dbReference type="RefSeq" id="WP_102965226.1">
    <property type="nucleotide sequence ID" value="NZ_POSK01000001.1"/>
</dbReference>
<evidence type="ECO:0000313" key="2">
    <source>
        <dbReference type="Proteomes" id="UP000236449"/>
    </source>
</evidence>
<dbReference type="PANTHER" id="PTHR38451">
    <property type="entry name" value="TRNA (ADENINE(22)-N(1))-METHYLTRANSFERASE"/>
    <property type="match status" value="1"/>
</dbReference>
<dbReference type="SUPFAM" id="SSF53335">
    <property type="entry name" value="S-adenosyl-L-methionine-dependent methyltransferases"/>
    <property type="match status" value="1"/>
</dbReference>
<sequence length="233" mass="26735">MKLSKRLKQIDQMITASYDHIWDCCCDHGFLGASLLNRQAAANIHFVDIVPSLMSEVESKLQRFYAHSSSKWHTHCLDVAKLPLEEYSGKHLVIIAGVGGDLMMHFISEIRRQYSNLTIDFLLCPVHHQFALRQKLIELDFGLIDEVLLEENSRFYEIIYVSTKAEERIPVAITGSRIWHCNSEQQAASADEYLKATLNHYRRIQSGNSADVQHIIDAYSEVKLEYSHDQVAE</sequence>
<dbReference type="EMBL" id="POSK01000001">
    <property type="protein sequence ID" value="PNI06772.1"/>
    <property type="molecule type" value="Genomic_DNA"/>
</dbReference>
<dbReference type="Proteomes" id="UP000236449">
    <property type="component" value="Unassembled WGS sequence"/>
</dbReference>
<dbReference type="AlphaFoldDB" id="A0A2J8I8A6"/>
<gene>
    <name evidence="1" type="ORF">C1N32_01845</name>
</gene>
<dbReference type="FunFam" id="3.40.50.150:FF:000442">
    <property type="entry name" value="tRNA (Adenine22-N1)-methyltransferase TrmK"/>
    <property type="match status" value="1"/>
</dbReference>